<dbReference type="Gramene" id="OE9A032966T1">
    <property type="protein sequence ID" value="OE9A032966C1"/>
    <property type="gene ID" value="OE9A032966"/>
</dbReference>
<dbReference type="Proteomes" id="UP000594638">
    <property type="component" value="Unassembled WGS sequence"/>
</dbReference>
<evidence type="ECO:0000256" key="8">
    <source>
        <dbReference type="ARBA" id="ARBA00055835"/>
    </source>
</evidence>
<sequence>MEVLSQPVNVLDNFNHIKPCKSTSRNFTAIPVVDFLDPDAKTKIVEACKEFGFFKVINHGVSLEFMAKLESEAVKFFNSPQSDKEKFGPPNPFGYGNKKIGPNGDVGWLEYLLFGARPEIAKGNAQVILPGISEILWSLVNDYVSAMRNMMCEVLEMITEELKIGPKDVLSRLIKDEKSDSCFRVNHYPPCPELLSLSGRTLIGFGEHTDPHILSVIRSNNTSGLQICLKDGTWVSVPPDHSSFFFNVGDSLQVITNGRFTSVKHRVLAHSLKSRVSMVYFGGPPLNEKITALSSLMEDGEKNLYEEFTWSEYKKSAYKTRLGENRLGFFEKSYNRTHAPKTV</sequence>
<dbReference type="InterPro" id="IPR044861">
    <property type="entry name" value="IPNS-like_FE2OG_OXY"/>
</dbReference>
<evidence type="ECO:0000256" key="11">
    <source>
        <dbReference type="RuleBase" id="RU003682"/>
    </source>
</evidence>
<evidence type="ECO:0000256" key="3">
    <source>
        <dbReference type="ARBA" id="ARBA00022964"/>
    </source>
</evidence>
<gene>
    <name evidence="13" type="ORF">OLEA9_A032966</name>
</gene>
<protein>
    <recommendedName>
        <fullName evidence="10">gibberellin 2beta-dioxygenase</fullName>
        <ecNumber evidence="10">1.14.11.13</ecNumber>
    </recommendedName>
</protein>
<evidence type="ECO:0000256" key="6">
    <source>
        <dbReference type="ARBA" id="ARBA00037909"/>
    </source>
</evidence>
<dbReference type="EMBL" id="CACTIH010009035">
    <property type="protein sequence ID" value="CAA3020132.1"/>
    <property type="molecule type" value="Genomic_DNA"/>
</dbReference>
<dbReference type="OrthoDB" id="288590at2759"/>
<dbReference type="GO" id="GO:0002238">
    <property type="term" value="P:response to molecule of fungal origin"/>
    <property type="evidence" value="ECO:0007669"/>
    <property type="project" value="UniProtKB-ARBA"/>
</dbReference>
<feature type="domain" description="Fe2OG dioxygenase" evidence="12">
    <location>
        <begin position="178"/>
        <end position="284"/>
    </location>
</feature>
<comment type="pathway">
    <text evidence="6">Plant hormone biosynthesis; gibberellin biosynthesis.</text>
</comment>
<proteinExistence type="inferred from homology"/>
<dbReference type="PRINTS" id="PR00682">
    <property type="entry name" value="IPNSYNTHASE"/>
</dbReference>
<dbReference type="PROSITE" id="PS51471">
    <property type="entry name" value="FE2OG_OXY"/>
    <property type="match status" value="1"/>
</dbReference>
<evidence type="ECO:0000259" key="12">
    <source>
        <dbReference type="PROSITE" id="PS51471"/>
    </source>
</evidence>
<evidence type="ECO:0000256" key="9">
    <source>
        <dbReference type="ARBA" id="ARBA00061282"/>
    </source>
</evidence>
<keyword evidence="2 11" id="KW-0479">Metal-binding</keyword>
<comment type="pathway">
    <text evidence="1">Hormone biosynthesis.</text>
</comment>
<dbReference type="GO" id="GO:0045543">
    <property type="term" value="F:gibberellin 2-beta-dioxygenase activity"/>
    <property type="evidence" value="ECO:0007669"/>
    <property type="project" value="UniProtKB-EC"/>
</dbReference>
<comment type="similarity">
    <text evidence="9">Belongs to the iron/ascorbate-dependent oxidoreductase family. GA2OX subfamily.</text>
</comment>
<evidence type="ECO:0000256" key="7">
    <source>
        <dbReference type="ARBA" id="ARBA00052204"/>
    </source>
</evidence>
<dbReference type="AlphaFoldDB" id="A0A8S0US44"/>
<dbReference type="GO" id="GO:0009805">
    <property type="term" value="P:coumarin biosynthetic process"/>
    <property type="evidence" value="ECO:0007669"/>
    <property type="project" value="UniProtKB-ARBA"/>
</dbReference>
<dbReference type="GO" id="GO:0046872">
    <property type="term" value="F:metal ion binding"/>
    <property type="evidence" value="ECO:0007669"/>
    <property type="project" value="UniProtKB-KW"/>
</dbReference>
<name>A0A8S0US44_OLEEU</name>
<evidence type="ECO:0000256" key="4">
    <source>
        <dbReference type="ARBA" id="ARBA00023002"/>
    </source>
</evidence>
<dbReference type="Pfam" id="PF14226">
    <property type="entry name" value="DIOX_N"/>
    <property type="match status" value="1"/>
</dbReference>
<evidence type="ECO:0000313" key="14">
    <source>
        <dbReference type="Proteomes" id="UP000594638"/>
    </source>
</evidence>
<keyword evidence="14" id="KW-1185">Reference proteome</keyword>
<comment type="function">
    <text evidence="8">Catalyzes the 2-beta-hydroxylation of several biologically active gibberellins, leading to the homeostatic regulation of their endogenous level. Catabolism of gibberellins (GAs) plays a central role in plant development. Converts GA9/GA20 to GA51/GA29 and GA4/GA1 to GA34/GA8.</text>
</comment>
<reference evidence="13 14" key="1">
    <citation type="submission" date="2019-12" db="EMBL/GenBank/DDBJ databases">
        <authorList>
            <person name="Alioto T."/>
            <person name="Alioto T."/>
            <person name="Gomez Garrido J."/>
        </authorList>
    </citation>
    <scope>NUCLEOTIDE SEQUENCE [LARGE SCALE GENOMIC DNA]</scope>
</reference>
<accession>A0A8S0US44</accession>
<evidence type="ECO:0000256" key="2">
    <source>
        <dbReference type="ARBA" id="ARBA00022723"/>
    </source>
</evidence>
<comment type="caution">
    <text evidence="13">The sequence shown here is derived from an EMBL/GenBank/DDBJ whole genome shotgun (WGS) entry which is preliminary data.</text>
</comment>
<dbReference type="InterPro" id="IPR027443">
    <property type="entry name" value="IPNS-like_sf"/>
</dbReference>
<evidence type="ECO:0000256" key="5">
    <source>
        <dbReference type="ARBA" id="ARBA00023004"/>
    </source>
</evidence>
<dbReference type="EC" id="1.14.11.13" evidence="10"/>
<dbReference type="InterPro" id="IPR005123">
    <property type="entry name" value="Oxoglu/Fe-dep_dioxygenase_dom"/>
</dbReference>
<keyword evidence="4 11" id="KW-0560">Oxidoreductase</keyword>
<comment type="catalytic activity">
    <reaction evidence="7">
        <text>gibberellin A1 + 2-oxoglutarate + O2 = gibberellin A8 + succinate + CO2</text>
        <dbReference type="Rhea" id="RHEA:15005"/>
        <dbReference type="ChEBI" id="CHEBI:15379"/>
        <dbReference type="ChEBI" id="CHEBI:16526"/>
        <dbReference type="ChEBI" id="CHEBI:16810"/>
        <dbReference type="ChEBI" id="CHEBI:30031"/>
        <dbReference type="ChEBI" id="CHEBI:58524"/>
        <dbReference type="ChEBI" id="CHEBI:58594"/>
        <dbReference type="EC" id="1.14.11.13"/>
    </reaction>
</comment>
<dbReference type="PANTHER" id="PTHR47990">
    <property type="entry name" value="2-OXOGLUTARATE (2OG) AND FE(II)-DEPENDENT OXYGENASE SUPERFAMILY PROTEIN-RELATED"/>
    <property type="match status" value="1"/>
</dbReference>
<organism evidence="13 14">
    <name type="scientific">Olea europaea subsp. europaea</name>
    <dbReference type="NCBI Taxonomy" id="158383"/>
    <lineage>
        <taxon>Eukaryota</taxon>
        <taxon>Viridiplantae</taxon>
        <taxon>Streptophyta</taxon>
        <taxon>Embryophyta</taxon>
        <taxon>Tracheophyta</taxon>
        <taxon>Spermatophyta</taxon>
        <taxon>Magnoliopsida</taxon>
        <taxon>eudicotyledons</taxon>
        <taxon>Gunneridae</taxon>
        <taxon>Pentapetalae</taxon>
        <taxon>asterids</taxon>
        <taxon>lamiids</taxon>
        <taxon>Lamiales</taxon>
        <taxon>Oleaceae</taxon>
        <taxon>Oleeae</taxon>
        <taxon>Olea</taxon>
    </lineage>
</organism>
<keyword evidence="5 11" id="KW-0408">Iron</keyword>
<dbReference type="InterPro" id="IPR050231">
    <property type="entry name" value="Iron_ascorbate_oxido_reductase"/>
</dbReference>
<dbReference type="Pfam" id="PF03171">
    <property type="entry name" value="2OG-FeII_Oxy"/>
    <property type="match status" value="1"/>
</dbReference>
<dbReference type="InterPro" id="IPR026992">
    <property type="entry name" value="DIOX_N"/>
</dbReference>
<keyword evidence="3" id="KW-0223">Dioxygenase</keyword>
<evidence type="ECO:0000256" key="1">
    <source>
        <dbReference type="ARBA" id="ARBA00004972"/>
    </source>
</evidence>
<evidence type="ECO:0000313" key="13">
    <source>
        <dbReference type="EMBL" id="CAA3020132.1"/>
    </source>
</evidence>
<evidence type="ECO:0000256" key="10">
    <source>
        <dbReference type="ARBA" id="ARBA00066708"/>
    </source>
</evidence>
<dbReference type="SUPFAM" id="SSF51197">
    <property type="entry name" value="Clavaminate synthase-like"/>
    <property type="match status" value="1"/>
</dbReference>
<dbReference type="Gene3D" id="2.60.120.330">
    <property type="entry name" value="B-lactam Antibiotic, Isopenicillin N Synthase, Chain"/>
    <property type="match status" value="1"/>
</dbReference>
<dbReference type="FunFam" id="2.60.120.330:FF:000014">
    <property type="entry name" value="Gibberellin 2-beta-dioxygenase 1"/>
    <property type="match status" value="1"/>
</dbReference>